<dbReference type="PRINTS" id="PR00077">
    <property type="entry name" value="GPDHDRGNASE"/>
</dbReference>
<evidence type="ECO:0000256" key="4">
    <source>
        <dbReference type="ARBA" id="ARBA00023098"/>
    </source>
</evidence>
<evidence type="ECO:0000256" key="3">
    <source>
        <dbReference type="ARBA" id="ARBA00023002"/>
    </source>
</evidence>
<dbReference type="EMBL" id="JAUKTR010000003">
    <property type="protein sequence ID" value="MDO1559407.1"/>
    <property type="molecule type" value="Genomic_DNA"/>
</dbReference>
<keyword evidence="4 7" id="KW-0443">Lipid metabolism</keyword>
<keyword evidence="7 8" id="KW-0520">NAD</keyword>
<evidence type="ECO:0000256" key="7">
    <source>
        <dbReference type="HAMAP-Rule" id="MF_00394"/>
    </source>
</evidence>
<feature type="binding site" evidence="7">
    <location>
        <position position="279"/>
    </location>
    <ligand>
        <name>NADPH</name>
        <dbReference type="ChEBI" id="CHEBI:57783"/>
    </ligand>
</feature>
<keyword evidence="7" id="KW-0521">NADP</keyword>
<keyword evidence="13" id="KW-1185">Reference proteome</keyword>
<evidence type="ECO:0000256" key="2">
    <source>
        <dbReference type="ARBA" id="ARBA00022516"/>
    </source>
</evidence>
<feature type="binding site" evidence="7">
    <location>
        <position position="254"/>
    </location>
    <ligand>
        <name>sn-glycerol 3-phosphate</name>
        <dbReference type="ChEBI" id="CHEBI:57597"/>
    </ligand>
</feature>
<keyword evidence="2 7" id="KW-0444">Lipid biosynthesis</keyword>
<keyword evidence="6 7" id="KW-1208">Phospholipid metabolism</keyword>
<evidence type="ECO:0000256" key="6">
    <source>
        <dbReference type="ARBA" id="ARBA00023264"/>
    </source>
</evidence>
<evidence type="ECO:0000259" key="10">
    <source>
        <dbReference type="Pfam" id="PF01210"/>
    </source>
</evidence>
<comment type="catalytic activity">
    <reaction evidence="7 9">
        <text>sn-glycerol 3-phosphate + NADP(+) = dihydroxyacetone phosphate + NADPH + H(+)</text>
        <dbReference type="Rhea" id="RHEA:11096"/>
        <dbReference type="ChEBI" id="CHEBI:15378"/>
        <dbReference type="ChEBI" id="CHEBI:57597"/>
        <dbReference type="ChEBI" id="CHEBI:57642"/>
        <dbReference type="ChEBI" id="CHEBI:57783"/>
        <dbReference type="ChEBI" id="CHEBI:58349"/>
        <dbReference type="EC" id="1.1.1.94"/>
    </reaction>
</comment>
<evidence type="ECO:0000256" key="1">
    <source>
        <dbReference type="ARBA" id="ARBA00011009"/>
    </source>
</evidence>
<dbReference type="PANTHER" id="PTHR11728">
    <property type="entry name" value="GLYCEROL-3-PHOSPHATE DEHYDROGENASE"/>
    <property type="match status" value="1"/>
</dbReference>
<feature type="binding site" evidence="7">
    <location>
        <position position="140"/>
    </location>
    <ligand>
        <name>NADPH</name>
        <dbReference type="ChEBI" id="CHEBI:57783"/>
    </ligand>
</feature>
<feature type="binding site" evidence="7">
    <location>
        <position position="138"/>
    </location>
    <ligand>
        <name>sn-glycerol 3-phosphate</name>
        <dbReference type="ChEBI" id="CHEBI:57597"/>
    </ligand>
</feature>
<evidence type="ECO:0000313" key="12">
    <source>
        <dbReference type="EMBL" id="MDO1559407.1"/>
    </source>
</evidence>
<comment type="caution">
    <text evidence="12">The sequence shown here is derived from an EMBL/GenBank/DDBJ whole genome shotgun (WGS) entry which is preliminary data.</text>
</comment>
<evidence type="ECO:0000313" key="13">
    <source>
        <dbReference type="Proteomes" id="UP001169063"/>
    </source>
</evidence>
<dbReference type="PIRSF" id="PIRSF000114">
    <property type="entry name" value="Glycerol-3-P_dh"/>
    <property type="match status" value="1"/>
</dbReference>
<feature type="binding site" evidence="7">
    <location>
        <position position="244"/>
    </location>
    <ligand>
        <name>sn-glycerol 3-phosphate</name>
        <dbReference type="ChEBI" id="CHEBI:57597"/>
    </ligand>
</feature>
<name>A0ABT8SLG6_9CAUL</name>
<dbReference type="GO" id="GO:0047952">
    <property type="term" value="F:glycerol-3-phosphate dehydrogenase [NAD(P)+] activity"/>
    <property type="evidence" value="ECO:0007669"/>
    <property type="project" value="UniProtKB-EC"/>
</dbReference>
<comment type="catalytic activity">
    <reaction evidence="7">
        <text>sn-glycerol 3-phosphate + NAD(+) = dihydroxyacetone phosphate + NADH + H(+)</text>
        <dbReference type="Rhea" id="RHEA:11092"/>
        <dbReference type="ChEBI" id="CHEBI:15378"/>
        <dbReference type="ChEBI" id="CHEBI:57540"/>
        <dbReference type="ChEBI" id="CHEBI:57597"/>
        <dbReference type="ChEBI" id="CHEBI:57642"/>
        <dbReference type="ChEBI" id="CHEBI:57945"/>
        <dbReference type="EC" id="1.1.1.94"/>
    </reaction>
</comment>
<comment type="similarity">
    <text evidence="1 7 8">Belongs to the NAD-dependent glycerol-3-phosphate dehydrogenase family.</text>
</comment>
<dbReference type="PANTHER" id="PTHR11728:SF1">
    <property type="entry name" value="GLYCEROL-3-PHOSPHATE DEHYDROGENASE [NAD(+)] 2, CHLOROPLASTIC"/>
    <property type="match status" value="1"/>
</dbReference>
<evidence type="ECO:0000256" key="8">
    <source>
        <dbReference type="RuleBase" id="RU000437"/>
    </source>
</evidence>
<dbReference type="HAMAP" id="MF_00394">
    <property type="entry name" value="NAD_Glyc3P_dehydrog"/>
    <property type="match status" value="1"/>
</dbReference>
<dbReference type="NCBIfam" id="NF000940">
    <property type="entry name" value="PRK00094.1-2"/>
    <property type="match status" value="1"/>
</dbReference>
<dbReference type="SUPFAM" id="SSF51735">
    <property type="entry name" value="NAD(P)-binding Rossmann-fold domains"/>
    <property type="match status" value="1"/>
</dbReference>
<feature type="binding site" evidence="7">
    <location>
        <position position="191"/>
    </location>
    <ligand>
        <name>sn-glycerol 3-phosphate</name>
        <dbReference type="ChEBI" id="CHEBI:57597"/>
    </ligand>
</feature>
<comment type="function">
    <text evidence="7">Catalyzes the reduction of the glycolytic intermediate dihydroxyacetone phosphate (DHAP) to sn-glycerol 3-phosphate (G3P), the key precursor for phospholipid synthesis.</text>
</comment>
<dbReference type="Pfam" id="PF07479">
    <property type="entry name" value="NAD_Gly3P_dh_C"/>
    <property type="match status" value="1"/>
</dbReference>
<comment type="pathway">
    <text evidence="7">Membrane lipid metabolism; glycerophospholipid metabolism.</text>
</comment>
<keyword evidence="3 7" id="KW-0560">Oxidoreductase</keyword>
<dbReference type="Gene3D" id="3.40.50.720">
    <property type="entry name" value="NAD(P)-binding Rossmann-like Domain"/>
    <property type="match status" value="1"/>
</dbReference>
<feature type="active site" description="Proton acceptor" evidence="7">
    <location>
        <position position="191"/>
    </location>
</feature>
<dbReference type="InterPro" id="IPR011128">
    <property type="entry name" value="G3P_DH_NAD-dep_N"/>
</dbReference>
<feature type="binding site" evidence="7">
    <location>
        <position position="255"/>
    </location>
    <ligand>
        <name>sn-glycerol 3-phosphate</name>
        <dbReference type="ChEBI" id="CHEBI:57597"/>
    </ligand>
</feature>
<feature type="domain" description="Glycerol-3-phosphate dehydrogenase NAD-dependent C-terminal" evidence="11">
    <location>
        <begin position="180"/>
        <end position="320"/>
    </location>
</feature>
<dbReference type="Pfam" id="PF01210">
    <property type="entry name" value="NAD_Gly3P_dh_N"/>
    <property type="match status" value="1"/>
</dbReference>
<evidence type="ECO:0000256" key="9">
    <source>
        <dbReference type="RuleBase" id="RU000439"/>
    </source>
</evidence>
<feature type="binding site" evidence="7">
    <location>
        <position position="108"/>
    </location>
    <ligand>
        <name>NADPH</name>
        <dbReference type="ChEBI" id="CHEBI:57783"/>
    </ligand>
</feature>
<feature type="binding site" evidence="7">
    <location>
        <position position="35"/>
    </location>
    <ligand>
        <name>NADPH</name>
        <dbReference type="ChEBI" id="CHEBI:57783"/>
    </ligand>
</feature>
<evidence type="ECO:0000256" key="5">
    <source>
        <dbReference type="ARBA" id="ARBA00023209"/>
    </source>
</evidence>
<feature type="binding site" evidence="7">
    <location>
        <position position="136"/>
    </location>
    <ligand>
        <name>sn-glycerol 3-phosphate</name>
        <dbReference type="ChEBI" id="CHEBI:57597"/>
    </ligand>
</feature>
<sequence length="334" mass="34106">MTQIRTAGVIGAGAWGTALAQVCARSGLKTTLQAREPEVVESIGTRGVNEAFLPGVRLDPAIEITAELSGLAHCDIVLAVPPAQHVRSTLTAFAPYARPGLPVVLCSKGIERGSLKLMTEVLAETLPEARAAVLSGPSFAGEVARGLPTAVTLACEDQTLAGELAQALANSLFRPYLADDLIGAEAGGALKNVLAIACGISEGRGLGRSAHAALITRGFSEMTRFAVALGGKAETVAGLCGLGDLVLTCSSPQSRNMSVGLALGQGQSLEQALSGKRSVAEGVESAPAVRDLARRLGVETPICEGVAAILSGEAGVDTVIEGLLNRPLKSEREA</sequence>
<feature type="binding site" evidence="7">
    <location>
        <position position="15"/>
    </location>
    <ligand>
        <name>NADPH</name>
        <dbReference type="ChEBI" id="CHEBI:57783"/>
    </ligand>
</feature>
<protein>
    <recommendedName>
        <fullName evidence="7">Glycerol-3-phosphate dehydrogenase [NAD(P)+]</fullName>
        <ecNumber evidence="7">1.1.1.94</ecNumber>
    </recommendedName>
    <alternativeName>
        <fullName evidence="7">NAD(P)(+)-dependent glycerol-3-phosphate dehydrogenase</fullName>
    </alternativeName>
    <alternativeName>
        <fullName evidence="7">NAD(P)H-dependent dihydroxyacetone-phosphate reductase</fullName>
    </alternativeName>
</protein>
<dbReference type="NCBIfam" id="NF000942">
    <property type="entry name" value="PRK00094.1-4"/>
    <property type="match status" value="1"/>
</dbReference>
<dbReference type="SUPFAM" id="SSF48179">
    <property type="entry name" value="6-phosphogluconate dehydrogenase C-terminal domain-like"/>
    <property type="match status" value="1"/>
</dbReference>
<accession>A0ABT8SLG6</accession>
<keyword evidence="7" id="KW-0547">Nucleotide-binding</keyword>
<comment type="subcellular location">
    <subcellularLocation>
        <location evidence="7">Cytoplasm</location>
    </subcellularLocation>
</comment>
<dbReference type="RefSeq" id="WP_302109838.1">
    <property type="nucleotide sequence ID" value="NZ_JAUKTR010000003.1"/>
</dbReference>
<dbReference type="InterPro" id="IPR006168">
    <property type="entry name" value="G3P_DH_NAD-dep"/>
</dbReference>
<feature type="binding site" evidence="7">
    <location>
        <position position="255"/>
    </location>
    <ligand>
        <name>NADPH</name>
        <dbReference type="ChEBI" id="CHEBI:57783"/>
    </ligand>
</feature>
<dbReference type="EC" id="1.1.1.94" evidence="7"/>
<gene>
    <name evidence="7" type="primary">gpsA</name>
    <name evidence="12" type="ORF">Q0812_08195</name>
</gene>
<dbReference type="InterPro" id="IPR006109">
    <property type="entry name" value="G3P_DH_NAD-dep_C"/>
</dbReference>
<comment type="caution">
    <text evidence="7">Lacks conserved residue(s) required for the propagation of feature annotation.</text>
</comment>
<dbReference type="InterPro" id="IPR008927">
    <property type="entry name" value="6-PGluconate_DH-like_C_sf"/>
</dbReference>
<keyword evidence="5 7" id="KW-0594">Phospholipid biosynthesis</keyword>
<dbReference type="Proteomes" id="UP001169063">
    <property type="component" value="Unassembled WGS sequence"/>
</dbReference>
<dbReference type="InterPro" id="IPR036291">
    <property type="entry name" value="NAD(P)-bd_dom_sf"/>
</dbReference>
<dbReference type="InterPro" id="IPR013328">
    <property type="entry name" value="6PGD_dom2"/>
</dbReference>
<evidence type="ECO:0000259" key="11">
    <source>
        <dbReference type="Pfam" id="PF07479"/>
    </source>
</evidence>
<feature type="binding site" evidence="7">
    <location>
        <position position="108"/>
    </location>
    <ligand>
        <name>sn-glycerol 3-phosphate</name>
        <dbReference type="ChEBI" id="CHEBI:57597"/>
    </ligand>
</feature>
<feature type="binding site" evidence="7">
    <location>
        <position position="281"/>
    </location>
    <ligand>
        <name>NADPH</name>
        <dbReference type="ChEBI" id="CHEBI:57783"/>
    </ligand>
</feature>
<organism evidence="12 13">
    <name type="scientific">Peiella sedimenti</name>
    <dbReference type="NCBI Taxonomy" id="3061083"/>
    <lineage>
        <taxon>Bacteria</taxon>
        <taxon>Pseudomonadati</taxon>
        <taxon>Pseudomonadota</taxon>
        <taxon>Alphaproteobacteria</taxon>
        <taxon>Caulobacterales</taxon>
        <taxon>Caulobacteraceae</taxon>
        <taxon>Peiella</taxon>
    </lineage>
</organism>
<feature type="binding site" evidence="7">
    <location>
        <position position="256"/>
    </location>
    <ligand>
        <name>sn-glycerol 3-phosphate</name>
        <dbReference type="ChEBI" id="CHEBI:57597"/>
    </ligand>
</feature>
<reference evidence="12" key="1">
    <citation type="submission" date="2023-07" db="EMBL/GenBank/DDBJ databases">
        <title>Brevundimonas soil sp. nov., isolated from the soil of chemical plant.</title>
        <authorList>
            <person name="Wu N."/>
        </authorList>
    </citation>
    <scope>NUCLEOTIDE SEQUENCE</scope>
    <source>
        <strain evidence="12">XZ-24</strain>
    </source>
</reference>
<proteinExistence type="inferred from homology"/>
<dbReference type="PROSITE" id="PS00957">
    <property type="entry name" value="NAD_G3PDH"/>
    <property type="match status" value="1"/>
</dbReference>
<keyword evidence="7" id="KW-0963">Cytoplasm</keyword>
<dbReference type="Gene3D" id="1.10.1040.10">
    <property type="entry name" value="N-(1-d-carboxylethyl)-l-norvaline Dehydrogenase, domain 2"/>
    <property type="match status" value="1"/>
</dbReference>
<feature type="domain" description="Glycerol-3-phosphate dehydrogenase NAD-dependent N-terminal" evidence="10">
    <location>
        <begin position="8"/>
        <end position="160"/>
    </location>
</feature>